<evidence type="ECO:0000256" key="3">
    <source>
        <dbReference type="ARBA" id="ARBA00022454"/>
    </source>
</evidence>
<keyword evidence="4" id="KW-0217">Developmental protein</keyword>
<feature type="region of interest" description="Disordered" evidence="16">
    <location>
        <begin position="35"/>
        <end position="212"/>
    </location>
</feature>
<dbReference type="InterPro" id="IPR041291">
    <property type="entry name" value="TUDOR_5"/>
</dbReference>
<evidence type="ECO:0000259" key="18">
    <source>
        <dbReference type="PROSITE" id="PS50867"/>
    </source>
</evidence>
<dbReference type="InterPro" id="IPR001214">
    <property type="entry name" value="SET_dom"/>
</dbReference>
<feature type="compositionally biased region" description="Basic and acidic residues" evidence="16">
    <location>
        <begin position="165"/>
        <end position="178"/>
    </location>
</feature>
<evidence type="ECO:0000256" key="2">
    <source>
        <dbReference type="ARBA" id="ARBA00004286"/>
    </source>
</evidence>
<dbReference type="CDD" id="cd01395">
    <property type="entry name" value="HMT_MBD"/>
    <property type="match status" value="1"/>
</dbReference>
<evidence type="ECO:0000256" key="6">
    <source>
        <dbReference type="ARBA" id="ARBA00022603"/>
    </source>
</evidence>
<keyword evidence="11" id="KW-0862">Zinc</keyword>
<feature type="compositionally biased region" description="Basic and acidic residues" evidence="16">
    <location>
        <begin position="112"/>
        <end position="130"/>
    </location>
</feature>
<dbReference type="InterPro" id="IPR047232">
    <property type="entry name" value="SETDB1/2-like_MBD"/>
</dbReference>
<evidence type="ECO:0000256" key="5">
    <source>
        <dbReference type="ARBA" id="ARBA00022491"/>
    </source>
</evidence>
<dbReference type="InterPro" id="IPR007728">
    <property type="entry name" value="Pre-SET_dom"/>
</dbReference>
<feature type="compositionally biased region" description="Low complexity" evidence="16">
    <location>
        <begin position="819"/>
        <end position="840"/>
    </location>
</feature>
<keyword evidence="20" id="KW-1185">Reference proteome</keyword>
<feature type="compositionally biased region" description="Basic and acidic residues" evidence="16">
    <location>
        <begin position="1163"/>
        <end position="1172"/>
    </location>
</feature>
<dbReference type="FunFam" id="2.170.270.10:FF:000029">
    <property type="entry name" value="Histone-lysine N-methyltransferase SETDB2"/>
    <property type="match status" value="1"/>
</dbReference>
<feature type="region of interest" description="Disordered" evidence="16">
    <location>
        <begin position="1"/>
        <end position="22"/>
    </location>
</feature>
<dbReference type="SMART" id="SM00391">
    <property type="entry name" value="MBD"/>
    <property type="match status" value="1"/>
</dbReference>
<dbReference type="InterPro" id="IPR051516">
    <property type="entry name" value="SETDB_methyltransferase"/>
</dbReference>
<keyword evidence="9" id="KW-0479">Metal-binding</keyword>
<feature type="compositionally biased region" description="Polar residues" evidence="16">
    <location>
        <begin position="39"/>
        <end position="51"/>
    </location>
</feature>
<keyword evidence="10" id="KW-0677">Repeat</keyword>
<dbReference type="GO" id="GO:0010629">
    <property type="term" value="P:negative regulation of gene expression"/>
    <property type="evidence" value="ECO:0007669"/>
    <property type="project" value="TreeGrafter"/>
</dbReference>
<dbReference type="Pfam" id="PF01429">
    <property type="entry name" value="MBD"/>
    <property type="match status" value="1"/>
</dbReference>
<evidence type="ECO:0000256" key="7">
    <source>
        <dbReference type="ARBA" id="ARBA00022679"/>
    </source>
</evidence>
<dbReference type="PROSITE" id="PS50982">
    <property type="entry name" value="MBD"/>
    <property type="match status" value="1"/>
</dbReference>
<dbReference type="CDD" id="cd10517">
    <property type="entry name" value="SET_SETDB1"/>
    <property type="match status" value="1"/>
</dbReference>
<feature type="compositionally biased region" description="Basic and acidic residues" evidence="16">
    <location>
        <begin position="69"/>
        <end position="86"/>
    </location>
</feature>
<feature type="compositionally biased region" description="Polar residues" evidence="16">
    <location>
        <begin position="1206"/>
        <end position="1216"/>
    </location>
</feature>
<comment type="subcellular location">
    <subcellularLocation>
        <location evidence="2">Chromosome</location>
    </subcellularLocation>
    <subcellularLocation>
        <location evidence="1">Nucleus</location>
    </subcellularLocation>
</comment>
<evidence type="ECO:0000256" key="1">
    <source>
        <dbReference type="ARBA" id="ARBA00004123"/>
    </source>
</evidence>
<evidence type="ECO:0000256" key="9">
    <source>
        <dbReference type="ARBA" id="ARBA00022723"/>
    </source>
</evidence>
<dbReference type="Pfam" id="PF18358">
    <property type="entry name" value="Tudor_4"/>
    <property type="match status" value="1"/>
</dbReference>
<evidence type="ECO:0000256" key="16">
    <source>
        <dbReference type="SAM" id="MobiDB-lite"/>
    </source>
</evidence>
<protein>
    <submittedName>
        <fullName evidence="21">Histone-lysine N-methyltransferase eggless</fullName>
    </submittedName>
</protein>
<dbReference type="GO" id="GO:0005737">
    <property type="term" value="C:cytoplasm"/>
    <property type="evidence" value="ECO:0007669"/>
    <property type="project" value="UniProtKB-ARBA"/>
</dbReference>
<feature type="compositionally biased region" description="Basic and acidic residues" evidence="16">
    <location>
        <begin position="93"/>
        <end position="102"/>
    </location>
</feature>
<feature type="domain" description="SET" evidence="17">
    <location>
        <begin position="1096"/>
        <end position="1310"/>
    </location>
</feature>
<dbReference type="SMART" id="SM00317">
    <property type="entry name" value="SET"/>
    <property type="match status" value="1"/>
</dbReference>
<dbReference type="SUPFAM" id="SSF82199">
    <property type="entry name" value="SET domain"/>
    <property type="match status" value="1"/>
</dbReference>
<dbReference type="CDD" id="cd20382">
    <property type="entry name" value="Tudor_SETDB1_rpt1"/>
    <property type="match status" value="1"/>
</dbReference>
<dbReference type="CTD" id="37962"/>
<accession>A0A6P8WU29</accession>
<keyword evidence="3" id="KW-0158">Chromosome</keyword>
<dbReference type="GO" id="GO:0046974">
    <property type="term" value="F:histone H3K9 methyltransferase activity"/>
    <property type="evidence" value="ECO:0007669"/>
    <property type="project" value="UniProtKB-ARBA"/>
</dbReference>
<reference evidence="21" key="1">
    <citation type="submission" date="2025-08" db="UniProtKB">
        <authorList>
            <consortium name="RefSeq"/>
        </authorList>
    </citation>
    <scope>IDENTIFICATION</scope>
    <source>
        <strain evidence="21">15112-1751.03</strain>
        <tissue evidence="21">Whole Adult</tissue>
    </source>
</reference>
<feature type="region of interest" description="Disordered" evidence="16">
    <location>
        <begin position="1163"/>
        <end position="1222"/>
    </location>
</feature>
<keyword evidence="8" id="KW-0949">S-adenosyl-L-methionine</keyword>
<keyword evidence="14" id="KW-0804">Transcription</keyword>
<organism evidence="20 21">
    <name type="scientific">Drosophila albomicans</name>
    <name type="common">Fruit fly</name>
    <dbReference type="NCBI Taxonomy" id="7291"/>
    <lineage>
        <taxon>Eukaryota</taxon>
        <taxon>Metazoa</taxon>
        <taxon>Ecdysozoa</taxon>
        <taxon>Arthropoda</taxon>
        <taxon>Hexapoda</taxon>
        <taxon>Insecta</taxon>
        <taxon>Pterygota</taxon>
        <taxon>Neoptera</taxon>
        <taxon>Endopterygota</taxon>
        <taxon>Diptera</taxon>
        <taxon>Brachycera</taxon>
        <taxon>Muscomorpha</taxon>
        <taxon>Ephydroidea</taxon>
        <taxon>Drosophilidae</taxon>
        <taxon>Drosophila</taxon>
    </lineage>
</organism>
<dbReference type="GO" id="GO:0070828">
    <property type="term" value="P:heterochromatin organization"/>
    <property type="evidence" value="ECO:0007669"/>
    <property type="project" value="TreeGrafter"/>
</dbReference>
<keyword evidence="7" id="KW-0808">Transferase</keyword>
<evidence type="ECO:0000256" key="12">
    <source>
        <dbReference type="ARBA" id="ARBA00022853"/>
    </source>
</evidence>
<evidence type="ECO:0000256" key="8">
    <source>
        <dbReference type="ARBA" id="ARBA00022691"/>
    </source>
</evidence>
<feature type="compositionally biased region" description="Basic and acidic residues" evidence="16">
    <location>
        <begin position="149"/>
        <end position="158"/>
    </location>
</feature>
<sequence>MASVSTAAMDCAEETEPTSIEQAITDVSEKSLAEASTGFLPQTDKNTTTELNLDEPMDANIADTATDIDASKTKSDQDNTEFKESNRIVAKAADGEEKDKCGPSELTSLTSSKDDTGSSIEKLDGNKPTETDLESSIEVISSPIPDDNDALKDTKDSSYDMDNSTTKEETTDEPKPIEVDLDSSIEMIDSPGSVPVLGKADTEETVSKKKEHVLDSDSSIEIISSPGKEAACELIDKVSITEMSEIKEKDNNQSEAKPAFDAKVEQQPEIVECEDIAKDIDDVKVKVVDDTSAQENLLTVELEKTEKMEDEPIKDEIKTEDTEDKLTTKDIDLPEDNEIYYKKDCLNCNCQKMHKQYVLASLAALNYYRVPRKAHKRQYICMSCHDTAMDVYEDYAGHLLAKQPLLLRDFKQDHAEYVALDSSDEEESEDVPKKAEFSANDLQLIENELEDAIKTVVSKVNLEDQMTWSKTILQSKTERMGRELELANEELSNLQHMADKMHFALYNHCQVVHKHMPPLDLYQNLSDYVQVPPAGEIERPPIQINETYYAVKNKAIASWVSVKVIEFTESTTVGGNLVKSYKIKYLNTPYQMVKTVTAKHLAYFEPPPVRLTIGTRVIAYFNGNTLTRGKEKDVVPSAFYPGIIAEPLKQANRFRYLIFYDDGYTQYVQHNDVRLVCMASERVWEDVHPGSRDFIQKYVEKYSVDRPMVQCMRGQNMNTESNGTWLYARVIDVDCSLVQMQFDDDKNHTEWIYRGSLRLGPVFKETQNALNSANAMQQHRLPRRTEPFIRYTKEMETSTRQVNQQMRAIARKSSSAPQNVNTSSTSAVATASANAASSRSTVRHLNNSTIYVDDENRPKGHVVYFTTKRNLPPKVYTHHECSPSCKFNVAYCLDSYSPLSKPLLCGWERLKFKQKTKTNIVYRGPCGKTLRNLAEVHIYLRATENVLNVENFDFTPELSCLAEYSIDPTIVKEADISKGQEKMAIPLVNYYDNSLPPPCTYAKQRIPTEGVHLNLDEEFLVGCDCEDDCSDKSKCSCWQLTVAGVRYCNPNKPIEEIGYQYKRLHEHVPTGIYECNSRCKCQKNCLNRVVQHSLEMKLQVFKTSNRGWGLRCVNDIPRGAFICIYAGHMLTETMANEGGLDAGDEYFADLDYIEVAEQLKEGYESEVDHSATEEEEDIYAPDPEDDDEFKPNKYYQPRKKDKLRASRNQSNQANELDSQERAVINFNPNADLDETVRENSVRRLFGKDEAPYIMDAKTTGNLGRYFNHSCAPNLFVQNVFVDTHDLRFPWVAFFSANYIRSGTELTWNYNYEVGVVPGKVLYCQCGASNCRIRLL</sequence>
<dbReference type="Gene3D" id="2.170.270.10">
    <property type="entry name" value="SET domain"/>
    <property type="match status" value="1"/>
</dbReference>
<dbReference type="Pfam" id="PF05033">
    <property type="entry name" value="Pre-SET"/>
    <property type="match status" value="1"/>
</dbReference>
<dbReference type="GeneID" id="117568853"/>
<keyword evidence="12" id="KW-0156">Chromatin regulator</keyword>
<feature type="compositionally biased region" description="Low complexity" evidence="16">
    <location>
        <begin position="58"/>
        <end position="68"/>
    </location>
</feature>
<feature type="compositionally biased region" description="Acidic residues" evidence="16">
    <location>
        <begin position="1173"/>
        <end position="1188"/>
    </location>
</feature>
<dbReference type="InterPro" id="IPR016177">
    <property type="entry name" value="DNA-bd_dom_sf"/>
</dbReference>
<dbReference type="Gene3D" id="3.30.890.10">
    <property type="entry name" value="Methyl-cpg-binding Protein 2, Chain A"/>
    <property type="match status" value="1"/>
</dbReference>
<feature type="compositionally biased region" description="Low complexity" evidence="16">
    <location>
        <begin position="134"/>
        <end position="145"/>
    </location>
</feature>
<dbReference type="OrthoDB" id="5792673at2759"/>
<dbReference type="InterPro" id="IPR041292">
    <property type="entry name" value="Tudor_4"/>
</dbReference>
<evidence type="ECO:0000313" key="21">
    <source>
        <dbReference type="RefSeq" id="XP_034105624.1"/>
    </source>
</evidence>
<dbReference type="Gene3D" id="2.30.30.140">
    <property type="match status" value="2"/>
</dbReference>
<evidence type="ECO:0000256" key="14">
    <source>
        <dbReference type="ARBA" id="ARBA00023163"/>
    </source>
</evidence>
<evidence type="ECO:0000256" key="15">
    <source>
        <dbReference type="ARBA" id="ARBA00023242"/>
    </source>
</evidence>
<keyword evidence="13" id="KW-0805">Transcription regulation</keyword>
<evidence type="ECO:0000259" key="19">
    <source>
        <dbReference type="PROSITE" id="PS50982"/>
    </source>
</evidence>
<dbReference type="CDD" id="cd21181">
    <property type="entry name" value="Tudor_SETDB1_rpt2"/>
    <property type="match status" value="1"/>
</dbReference>
<dbReference type="Pfam" id="PF18359">
    <property type="entry name" value="Tudor_5"/>
    <property type="match status" value="1"/>
</dbReference>
<evidence type="ECO:0000256" key="10">
    <source>
        <dbReference type="ARBA" id="ARBA00022737"/>
    </source>
</evidence>
<keyword evidence="15" id="KW-0539">Nucleus</keyword>
<dbReference type="PANTHER" id="PTHR46024">
    <property type="entry name" value="HISTONE-LYSINE N-METHYLTRANSFERASE EGGLESS"/>
    <property type="match status" value="1"/>
</dbReference>
<dbReference type="RefSeq" id="XP_034105624.1">
    <property type="nucleotide sequence ID" value="XM_034249733.2"/>
</dbReference>
<dbReference type="GO" id="GO:0003677">
    <property type="term" value="F:DNA binding"/>
    <property type="evidence" value="ECO:0007669"/>
    <property type="project" value="InterPro"/>
</dbReference>
<gene>
    <name evidence="21" type="primary">LOC117568853</name>
</gene>
<feature type="compositionally biased region" description="Basic and acidic residues" evidence="16">
    <location>
        <begin position="200"/>
        <end position="212"/>
    </location>
</feature>
<evidence type="ECO:0000313" key="20">
    <source>
        <dbReference type="Proteomes" id="UP000515160"/>
    </source>
</evidence>
<feature type="domain" description="Pre-SET" evidence="18">
    <location>
        <begin position="1021"/>
        <end position="1093"/>
    </location>
</feature>
<dbReference type="GO" id="GO:0005634">
    <property type="term" value="C:nucleus"/>
    <property type="evidence" value="ECO:0007669"/>
    <property type="project" value="UniProtKB-SubCell"/>
</dbReference>
<dbReference type="SUPFAM" id="SSF54171">
    <property type="entry name" value="DNA-binding domain"/>
    <property type="match status" value="1"/>
</dbReference>
<dbReference type="Pfam" id="PF00856">
    <property type="entry name" value="SET"/>
    <property type="match status" value="1"/>
</dbReference>
<dbReference type="PROSITE" id="PS50280">
    <property type="entry name" value="SET"/>
    <property type="match status" value="1"/>
</dbReference>
<dbReference type="PANTHER" id="PTHR46024:SF1">
    <property type="entry name" value="HISTONE-LYSINE N-METHYLTRANSFERASE EGGLESS"/>
    <property type="match status" value="1"/>
</dbReference>
<feature type="domain" description="MBD" evidence="19">
    <location>
        <begin position="893"/>
        <end position="959"/>
    </location>
</feature>
<dbReference type="InterPro" id="IPR046341">
    <property type="entry name" value="SET_dom_sf"/>
</dbReference>
<evidence type="ECO:0000259" key="17">
    <source>
        <dbReference type="PROSITE" id="PS50280"/>
    </source>
</evidence>
<evidence type="ECO:0000256" key="13">
    <source>
        <dbReference type="ARBA" id="ARBA00023015"/>
    </source>
</evidence>
<dbReference type="GO" id="GO:0032259">
    <property type="term" value="P:methylation"/>
    <property type="evidence" value="ECO:0007669"/>
    <property type="project" value="UniProtKB-KW"/>
</dbReference>
<dbReference type="PROSITE" id="PS50867">
    <property type="entry name" value="PRE_SET"/>
    <property type="match status" value="1"/>
</dbReference>
<dbReference type="InterPro" id="IPR001739">
    <property type="entry name" value="Methyl_CpG_DNA-bd"/>
</dbReference>
<dbReference type="GO" id="GO:0005694">
    <property type="term" value="C:chromosome"/>
    <property type="evidence" value="ECO:0007669"/>
    <property type="project" value="UniProtKB-SubCell"/>
</dbReference>
<keyword evidence="5" id="KW-0678">Repressor</keyword>
<proteinExistence type="predicted"/>
<dbReference type="SMART" id="SM00468">
    <property type="entry name" value="PreSET"/>
    <property type="match status" value="1"/>
</dbReference>
<evidence type="ECO:0000256" key="4">
    <source>
        <dbReference type="ARBA" id="ARBA00022473"/>
    </source>
</evidence>
<name>A0A6P8WU29_DROAB</name>
<feature type="region of interest" description="Disordered" evidence="16">
    <location>
        <begin position="811"/>
        <end position="840"/>
    </location>
</feature>
<dbReference type="GO" id="GO:0008270">
    <property type="term" value="F:zinc ion binding"/>
    <property type="evidence" value="ECO:0007669"/>
    <property type="project" value="InterPro"/>
</dbReference>
<keyword evidence="6" id="KW-0489">Methyltransferase</keyword>
<dbReference type="Proteomes" id="UP000515160">
    <property type="component" value="Chromosome 3"/>
</dbReference>
<evidence type="ECO:0000256" key="11">
    <source>
        <dbReference type="ARBA" id="ARBA00022833"/>
    </source>
</evidence>